<dbReference type="PANTHER" id="PTHR14140">
    <property type="entry name" value="E3 UBIQUITIN-PROTEIN LIGASE UHRF-RELATED"/>
    <property type="match status" value="1"/>
</dbReference>
<dbReference type="PANTHER" id="PTHR14140:SF27">
    <property type="entry name" value="OS04G0289800 PROTEIN"/>
    <property type="match status" value="1"/>
</dbReference>
<proteinExistence type="predicted"/>
<sequence length="402" mass="44447">MFHELLAKNVESTAEITDPSISTNGQSTPIKFKRLVSRHDEKKITYQRLKSQIKICLNQAEEVFSSLAIPMMKLVGLKTVEMAKEGRFSTFIIDTYSPQGSSKNGVVLGSSSPSPPLFSGSYPTAPATLPSWRTPDRSREAGRIVAEIMAIKVDVSLKNSEKARRRHELLSGKAGSDGRRGDHDGTKSKKGKHKVAVDSDEKELSDIFGGSLNCSFSMQLPERAVIYVFPCLNRDKYSSGRDLSGNKRTNKKQSFDYKGLKLNKALPVSCKKGYPVRVIHDDHGDQPRPLPEISALKNALDITKRKEGPSWDFDELDCCWKWIKPPPLNRVVAHTGKKSITVRETLPKAALDAGLAFMGVLLYFTLTMENRSINWWGSAGEHCDLASCPTTKGVVVEGCPAH</sequence>
<dbReference type="AlphaFoldDB" id="A0AAP0LXW8"/>
<evidence type="ECO:0000313" key="2">
    <source>
        <dbReference type="EMBL" id="KAK9187902.1"/>
    </source>
</evidence>
<feature type="compositionally biased region" description="Basic and acidic residues" evidence="1">
    <location>
        <begin position="176"/>
        <end position="187"/>
    </location>
</feature>
<gene>
    <name evidence="2" type="ORF">WN944_019301</name>
</gene>
<dbReference type="InterPro" id="IPR015947">
    <property type="entry name" value="PUA-like_sf"/>
</dbReference>
<accession>A0AAP0LXW8</accession>
<comment type="caution">
    <text evidence="2">The sequence shown here is derived from an EMBL/GenBank/DDBJ whole genome shotgun (WGS) entry which is preliminary data.</text>
</comment>
<dbReference type="GO" id="GO:0044027">
    <property type="term" value="P:negative regulation of gene expression via chromosomal CpG island methylation"/>
    <property type="evidence" value="ECO:0007669"/>
    <property type="project" value="TreeGrafter"/>
</dbReference>
<reference evidence="2 3" key="1">
    <citation type="submission" date="2024-05" db="EMBL/GenBank/DDBJ databases">
        <title>Haplotype-resolved chromosome-level genome assembly of Huyou (Citrus changshanensis).</title>
        <authorList>
            <person name="Miao C."/>
            <person name="Chen W."/>
            <person name="Wu Y."/>
            <person name="Wang L."/>
            <person name="Zhao S."/>
            <person name="Grierson D."/>
            <person name="Xu C."/>
            <person name="Chen K."/>
        </authorList>
    </citation>
    <scope>NUCLEOTIDE SEQUENCE [LARGE SCALE GENOMIC DNA]</scope>
    <source>
        <strain evidence="2">01-14</strain>
        <tissue evidence="2">Leaf</tissue>
    </source>
</reference>
<organism evidence="2 3">
    <name type="scientific">Citrus x changshan-huyou</name>
    <dbReference type="NCBI Taxonomy" id="2935761"/>
    <lineage>
        <taxon>Eukaryota</taxon>
        <taxon>Viridiplantae</taxon>
        <taxon>Streptophyta</taxon>
        <taxon>Embryophyta</taxon>
        <taxon>Tracheophyta</taxon>
        <taxon>Spermatophyta</taxon>
        <taxon>Magnoliopsida</taxon>
        <taxon>eudicotyledons</taxon>
        <taxon>Gunneridae</taxon>
        <taxon>Pentapetalae</taxon>
        <taxon>rosids</taxon>
        <taxon>malvids</taxon>
        <taxon>Sapindales</taxon>
        <taxon>Rutaceae</taxon>
        <taxon>Aurantioideae</taxon>
        <taxon>Citrus</taxon>
    </lineage>
</organism>
<dbReference type="Proteomes" id="UP001428341">
    <property type="component" value="Unassembled WGS sequence"/>
</dbReference>
<dbReference type="EMBL" id="JBCGBO010000007">
    <property type="protein sequence ID" value="KAK9187902.1"/>
    <property type="molecule type" value="Genomic_DNA"/>
</dbReference>
<feature type="region of interest" description="Disordered" evidence="1">
    <location>
        <begin position="162"/>
        <end position="196"/>
    </location>
</feature>
<dbReference type="InterPro" id="IPR036987">
    <property type="entry name" value="SRA-YDG_sf"/>
</dbReference>
<dbReference type="GO" id="GO:0016567">
    <property type="term" value="P:protein ubiquitination"/>
    <property type="evidence" value="ECO:0007669"/>
    <property type="project" value="TreeGrafter"/>
</dbReference>
<dbReference type="GO" id="GO:0061630">
    <property type="term" value="F:ubiquitin protein ligase activity"/>
    <property type="evidence" value="ECO:0007669"/>
    <property type="project" value="TreeGrafter"/>
</dbReference>
<keyword evidence="3" id="KW-1185">Reference proteome</keyword>
<name>A0AAP0LXW8_9ROSI</name>
<dbReference type="SUPFAM" id="SSF88697">
    <property type="entry name" value="PUA domain-like"/>
    <property type="match status" value="1"/>
</dbReference>
<dbReference type="Gene3D" id="2.30.280.10">
    <property type="entry name" value="SRA-YDG"/>
    <property type="match status" value="1"/>
</dbReference>
<evidence type="ECO:0000313" key="3">
    <source>
        <dbReference type="Proteomes" id="UP001428341"/>
    </source>
</evidence>
<evidence type="ECO:0000256" key="1">
    <source>
        <dbReference type="SAM" id="MobiDB-lite"/>
    </source>
</evidence>
<protein>
    <submittedName>
        <fullName evidence="2">Uncharacterized protein</fullName>
    </submittedName>
</protein>
<dbReference type="InterPro" id="IPR045134">
    <property type="entry name" value="UHRF1/2-like"/>
</dbReference>